<proteinExistence type="predicted"/>
<dbReference type="Proteomes" id="UP001317322">
    <property type="component" value="Chromosome"/>
</dbReference>
<evidence type="ECO:0000313" key="2">
    <source>
        <dbReference type="Proteomes" id="UP001317322"/>
    </source>
</evidence>
<name>A0ABY5K495_9CELL</name>
<dbReference type="InterPro" id="IPR021373">
    <property type="entry name" value="DUF2993"/>
</dbReference>
<dbReference type="EMBL" id="CP101989">
    <property type="protein sequence ID" value="UUI65277.1"/>
    <property type="molecule type" value="Genomic_DNA"/>
</dbReference>
<reference evidence="1 2" key="1">
    <citation type="submission" date="2022-07" db="EMBL/GenBank/DDBJ databases">
        <title>Novel species in genus cellulomonas.</title>
        <authorList>
            <person name="Ye L."/>
        </authorList>
    </citation>
    <scope>NUCLEOTIDE SEQUENCE [LARGE SCALE GENOMIC DNA]</scope>
    <source>
        <strain evidence="2">zg-Y908</strain>
    </source>
</reference>
<organism evidence="1 2">
    <name type="scientific">Cellulomonas wangsupingiae</name>
    <dbReference type="NCBI Taxonomy" id="2968085"/>
    <lineage>
        <taxon>Bacteria</taxon>
        <taxon>Bacillati</taxon>
        <taxon>Actinomycetota</taxon>
        <taxon>Actinomycetes</taxon>
        <taxon>Micrococcales</taxon>
        <taxon>Cellulomonadaceae</taxon>
        <taxon>Cellulomonas</taxon>
    </lineage>
</organism>
<accession>A0ABY5K495</accession>
<dbReference type="RefSeq" id="WP_227563779.1">
    <property type="nucleotide sequence ID" value="NZ_CP101989.1"/>
</dbReference>
<sequence length="227" mass="23323">MGAKGLVGGVVVLVVLGAGAYVVDGYARTRAEGEAVSIVTRELDVEGTPDVRIEGFPFLTQLLARSLGDVSATATGVTLDGLLVTDVAVDAHDVSLEAPHRVGTVRLEGTVPTSSVEQVVAERASLDVTVDGDVLRASGDLFGMELTAGLVPRVEDGRLLVDVQDVTLGAATLQVDELPGRIGEQLVGVEVPLEGLPAGIVLEQAVVVPDGVRFTATGADVVLERAP</sequence>
<keyword evidence="2" id="KW-1185">Reference proteome</keyword>
<dbReference type="Pfam" id="PF11209">
    <property type="entry name" value="LmeA"/>
    <property type="match status" value="1"/>
</dbReference>
<gene>
    <name evidence="1" type="ORF">NP075_00595</name>
</gene>
<protein>
    <submittedName>
        <fullName evidence="1">DUF2993 domain-containing protein</fullName>
    </submittedName>
</protein>
<evidence type="ECO:0000313" key="1">
    <source>
        <dbReference type="EMBL" id="UUI65277.1"/>
    </source>
</evidence>